<protein>
    <submittedName>
        <fullName evidence="1">Uncharacterized protein</fullName>
    </submittedName>
</protein>
<name>A0AC61QJE3_9BACT</name>
<proteinExistence type="predicted"/>
<evidence type="ECO:0000313" key="2">
    <source>
        <dbReference type="Proteomes" id="UP000294588"/>
    </source>
</evidence>
<dbReference type="Proteomes" id="UP000294588">
    <property type="component" value="Unassembled WGS sequence"/>
</dbReference>
<reference evidence="1" key="1">
    <citation type="submission" date="2019-03" db="EMBL/GenBank/DDBJ databases">
        <title>Candidatus Syntrophosphaera thermopropionivorans: a novel player in syntrophic propionate oxidation during anaerobic digestion.</title>
        <authorList>
            <person name="Dyksma S."/>
        </authorList>
    </citation>
    <scope>NUCLEOTIDE SEQUENCE</scope>
    <source>
        <strain evidence="1">W5</strain>
    </source>
</reference>
<evidence type="ECO:0000313" key="1">
    <source>
        <dbReference type="EMBL" id="TDF73159.1"/>
    </source>
</evidence>
<sequence>MKKYMFLFIIALAIILTGCSGRDENEKDKIPPIPPVLTPHLGDTGDPPVEYGGQLIVLNEDNNGIDAVPDGDWIRVLWDPFKDTDLSHVRIYRFNDFNPEPVFMDSISASAHYYLDTDTNIMERVWYSYFIDLVDLAGNTSRSDTTSYALLPKSILISPADNSVISPLNMSFKWHRIGSVGKFRIIFFDENYNYVWHKDITTNLENEEFEVIDFPVNTAQQYAGQSLRWRVDSFEYDADKEEYMGSESNERIIHIGQI</sequence>
<comment type="caution">
    <text evidence="1">The sequence shown here is derived from an EMBL/GenBank/DDBJ whole genome shotgun (WGS) entry which is preliminary data.</text>
</comment>
<dbReference type="EMBL" id="SMOG01000008">
    <property type="protein sequence ID" value="TDF73159.1"/>
    <property type="molecule type" value="Genomic_DNA"/>
</dbReference>
<accession>A0AC61QJE3</accession>
<organism evidence="1 2">
    <name type="scientific">Candidatus Syntrophosphaera thermopropionivorans</name>
    <dbReference type="NCBI Taxonomy" id="2593015"/>
    <lineage>
        <taxon>Bacteria</taxon>
        <taxon>Pseudomonadati</taxon>
        <taxon>Candidatus Cloacimonadota</taxon>
        <taxon>Candidatus Cloacimonadia</taxon>
        <taxon>Candidatus Cloacimonadales</taxon>
        <taxon>Candidatus Cloacimonadaceae</taxon>
        <taxon>Candidatus Syntrophosphaera</taxon>
    </lineage>
</organism>
<keyword evidence="2" id="KW-1185">Reference proteome</keyword>
<gene>
    <name evidence="1" type="ORF">E0946_03855</name>
</gene>